<keyword evidence="2" id="KW-1185">Reference proteome</keyword>
<accession>A0A9X3UL73</accession>
<dbReference type="Proteomes" id="UP001151234">
    <property type="component" value="Unassembled WGS sequence"/>
</dbReference>
<evidence type="ECO:0000313" key="2">
    <source>
        <dbReference type="Proteomes" id="UP001151234"/>
    </source>
</evidence>
<sequence length="64" mass="7246">MVISDDLALCHQARGIEDLDAVRKILDWVEYVKNDTVSGPDERCEAGCMNRPQSFSDPDGVDYW</sequence>
<proteinExistence type="predicted"/>
<name>A0A9X3UL73_9HYPH</name>
<evidence type="ECO:0000313" key="1">
    <source>
        <dbReference type="EMBL" id="MDA5400685.1"/>
    </source>
</evidence>
<protein>
    <submittedName>
        <fullName evidence="1">Uncharacterized protein</fullName>
    </submittedName>
</protein>
<dbReference type="AlphaFoldDB" id="A0A9X3UL73"/>
<comment type="caution">
    <text evidence="1">The sequence shown here is derived from an EMBL/GenBank/DDBJ whole genome shotgun (WGS) entry which is preliminary data.</text>
</comment>
<reference evidence="1" key="1">
    <citation type="submission" date="2022-11" db="EMBL/GenBank/DDBJ databases">
        <title>Draft genome sequence of Hoeflea poritis E7-10 and Hoeflea prorocentri PM5-8, separated from scleractinian coral Porites lutea and marine dinoflagellate.</title>
        <authorList>
            <person name="Zhang G."/>
            <person name="Wei Q."/>
            <person name="Cai L."/>
        </authorList>
    </citation>
    <scope>NUCLEOTIDE SEQUENCE</scope>
    <source>
        <strain evidence="1">PM5-8</strain>
    </source>
</reference>
<dbReference type="EMBL" id="JAPJZI010000001">
    <property type="protein sequence ID" value="MDA5400685.1"/>
    <property type="molecule type" value="Genomic_DNA"/>
</dbReference>
<dbReference type="RefSeq" id="WP_267992435.1">
    <property type="nucleotide sequence ID" value="NZ_JAPJZI010000001.1"/>
</dbReference>
<gene>
    <name evidence="1" type="ORF">OQ273_19080</name>
</gene>
<organism evidence="1 2">
    <name type="scientific">Hoeflea prorocentri</name>
    <dbReference type="NCBI Taxonomy" id="1922333"/>
    <lineage>
        <taxon>Bacteria</taxon>
        <taxon>Pseudomonadati</taxon>
        <taxon>Pseudomonadota</taxon>
        <taxon>Alphaproteobacteria</taxon>
        <taxon>Hyphomicrobiales</taxon>
        <taxon>Rhizobiaceae</taxon>
        <taxon>Hoeflea</taxon>
    </lineage>
</organism>